<dbReference type="RefSeq" id="WP_171364298.1">
    <property type="nucleotide sequence ID" value="NZ_WVQY01000008.1"/>
</dbReference>
<sequence length="58" mass="6482">MGTDLFLRLNNEVRPALYGARVVERAGRLLNDAQKIRDTATEFRDPEAVPLTVGRTPT</sequence>
<evidence type="ECO:0000313" key="1">
    <source>
        <dbReference type="EMBL" id="NOD32090.1"/>
    </source>
</evidence>
<dbReference type="EMBL" id="WVQY01000008">
    <property type="protein sequence ID" value="NOD32090.1"/>
    <property type="molecule type" value="Genomic_DNA"/>
</dbReference>
<reference evidence="1 2" key="1">
    <citation type="submission" date="2019-12" db="EMBL/GenBank/DDBJ databases">
        <title>Ruegeria JWLKs population differentiation of coral mucus and skeleton niches.</title>
        <authorList>
            <person name="Luo D."/>
        </authorList>
    </citation>
    <scope>NUCLEOTIDE SEQUENCE [LARGE SCALE GENOMIC DNA]</scope>
    <source>
        <strain evidence="1 2">HKCCD6238</strain>
    </source>
</reference>
<organism evidence="1 2">
    <name type="scientific">Ruegeria atlantica</name>
    <dbReference type="NCBI Taxonomy" id="81569"/>
    <lineage>
        <taxon>Bacteria</taxon>
        <taxon>Pseudomonadati</taxon>
        <taxon>Pseudomonadota</taxon>
        <taxon>Alphaproteobacteria</taxon>
        <taxon>Rhodobacterales</taxon>
        <taxon>Roseobacteraceae</taxon>
        <taxon>Ruegeria</taxon>
    </lineage>
</organism>
<protein>
    <submittedName>
        <fullName evidence="1">Uncharacterized protein</fullName>
    </submittedName>
</protein>
<gene>
    <name evidence="1" type="ORF">GS617_17615</name>
</gene>
<name>A0ABX1WFI0_9RHOB</name>
<comment type="caution">
    <text evidence="1">The sequence shown here is derived from an EMBL/GenBank/DDBJ whole genome shotgun (WGS) entry which is preliminary data.</text>
</comment>
<proteinExistence type="predicted"/>
<keyword evidence="2" id="KW-1185">Reference proteome</keyword>
<accession>A0ABX1WFI0</accession>
<dbReference type="Proteomes" id="UP000599383">
    <property type="component" value="Unassembled WGS sequence"/>
</dbReference>
<evidence type="ECO:0000313" key="2">
    <source>
        <dbReference type="Proteomes" id="UP000599383"/>
    </source>
</evidence>